<evidence type="ECO:0000313" key="3">
    <source>
        <dbReference type="EMBL" id="TWT55085.1"/>
    </source>
</evidence>
<dbReference type="PANTHER" id="PTHR43592:SF15">
    <property type="entry name" value="CAAX AMINO TERMINAL PROTEASE FAMILY PROTEIN"/>
    <property type="match status" value="1"/>
</dbReference>
<protein>
    <submittedName>
        <fullName evidence="3">CAAX amino terminal protease self-immunity</fullName>
    </submittedName>
</protein>
<evidence type="ECO:0000259" key="2">
    <source>
        <dbReference type="Pfam" id="PF02517"/>
    </source>
</evidence>
<comment type="caution">
    <text evidence="3">The sequence shown here is derived from an EMBL/GenBank/DDBJ whole genome shotgun (WGS) entry which is preliminary data.</text>
</comment>
<dbReference type="GO" id="GO:0006508">
    <property type="term" value="P:proteolysis"/>
    <property type="evidence" value="ECO:0007669"/>
    <property type="project" value="UniProtKB-KW"/>
</dbReference>
<feature type="transmembrane region" description="Helical" evidence="1">
    <location>
        <begin position="230"/>
        <end position="257"/>
    </location>
</feature>
<keyword evidence="3" id="KW-0645">Protease</keyword>
<sequence length="287" mass="31679">MWIRVVYQHRGQLGEVLASLVPARQRCFPFWNAGDALIMFGLMMVLAGVAQSYLLSQGVLVRQPIETDPPLSDAQTAANQYVLIAISLVVGLMALGVMLAFFRSRSDKLLDRLGLRVRRGDVVLGLKASLMVLPPVLVISGLLNLVIPYEHPVLEILAGIDSVPKLVLVFVTTAIATPLVEEFLFRTLLIGGFERLAQAMQVGDLQQWERDQGDQPWKDRFDWPVIASSFIFAIMHFGHGAAPVPLFVLALALGYLYRRTGSIVAPIVVHMVLNSLTLIVETLRVNT</sequence>
<organism evidence="3 4">
    <name type="scientific">Rubripirellula amarantea</name>
    <dbReference type="NCBI Taxonomy" id="2527999"/>
    <lineage>
        <taxon>Bacteria</taxon>
        <taxon>Pseudomonadati</taxon>
        <taxon>Planctomycetota</taxon>
        <taxon>Planctomycetia</taxon>
        <taxon>Pirellulales</taxon>
        <taxon>Pirellulaceae</taxon>
        <taxon>Rubripirellula</taxon>
    </lineage>
</organism>
<name>A0A5C5WYU6_9BACT</name>
<dbReference type="InterPro" id="IPR003675">
    <property type="entry name" value="Rce1/LyrA-like_dom"/>
</dbReference>
<keyword evidence="4" id="KW-1185">Reference proteome</keyword>
<gene>
    <name evidence="3" type="ORF">Pla22_27390</name>
</gene>
<feature type="domain" description="CAAX prenyl protease 2/Lysostaphin resistance protein A-like" evidence="2">
    <location>
        <begin position="165"/>
        <end position="275"/>
    </location>
</feature>
<feature type="transmembrane region" description="Helical" evidence="1">
    <location>
        <begin position="122"/>
        <end position="147"/>
    </location>
</feature>
<feature type="transmembrane region" description="Helical" evidence="1">
    <location>
        <begin position="263"/>
        <end position="283"/>
    </location>
</feature>
<feature type="transmembrane region" description="Helical" evidence="1">
    <location>
        <begin position="36"/>
        <end position="61"/>
    </location>
</feature>
<keyword evidence="1" id="KW-0812">Transmembrane</keyword>
<dbReference type="PANTHER" id="PTHR43592">
    <property type="entry name" value="CAAX AMINO TERMINAL PROTEASE"/>
    <property type="match status" value="1"/>
</dbReference>
<evidence type="ECO:0000256" key="1">
    <source>
        <dbReference type="SAM" id="Phobius"/>
    </source>
</evidence>
<keyword evidence="1" id="KW-1133">Transmembrane helix</keyword>
<accession>A0A5C5WYU6</accession>
<dbReference type="Proteomes" id="UP000316598">
    <property type="component" value="Unassembled WGS sequence"/>
</dbReference>
<proteinExistence type="predicted"/>
<dbReference type="GO" id="GO:0004175">
    <property type="term" value="F:endopeptidase activity"/>
    <property type="evidence" value="ECO:0007669"/>
    <property type="project" value="UniProtKB-ARBA"/>
</dbReference>
<reference evidence="3 4" key="1">
    <citation type="submission" date="2019-02" db="EMBL/GenBank/DDBJ databases">
        <title>Deep-cultivation of Planctomycetes and their phenomic and genomic characterization uncovers novel biology.</title>
        <authorList>
            <person name="Wiegand S."/>
            <person name="Jogler M."/>
            <person name="Boedeker C."/>
            <person name="Pinto D."/>
            <person name="Vollmers J."/>
            <person name="Rivas-Marin E."/>
            <person name="Kohn T."/>
            <person name="Peeters S.H."/>
            <person name="Heuer A."/>
            <person name="Rast P."/>
            <person name="Oberbeckmann S."/>
            <person name="Bunk B."/>
            <person name="Jeske O."/>
            <person name="Meyerdierks A."/>
            <person name="Storesund J.E."/>
            <person name="Kallscheuer N."/>
            <person name="Luecker S."/>
            <person name="Lage O.M."/>
            <person name="Pohl T."/>
            <person name="Merkel B.J."/>
            <person name="Hornburger P."/>
            <person name="Mueller R.-W."/>
            <person name="Bruemmer F."/>
            <person name="Labrenz M."/>
            <person name="Spormann A.M."/>
            <person name="Op Den Camp H."/>
            <person name="Overmann J."/>
            <person name="Amann R."/>
            <person name="Jetten M.S.M."/>
            <person name="Mascher T."/>
            <person name="Medema M.H."/>
            <person name="Devos D.P."/>
            <person name="Kaster A.-K."/>
            <person name="Ovreas L."/>
            <person name="Rohde M."/>
            <person name="Galperin M.Y."/>
            <person name="Jogler C."/>
        </authorList>
    </citation>
    <scope>NUCLEOTIDE SEQUENCE [LARGE SCALE GENOMIC DNA]</scope>
    <source>
        <strain evidence="3 4">Pla22</strain>
    </source>
</reference>
<keyword evidence="3" id="KW-0378">Hydrolase</keyword>
<keyword evidence="1" id="KW-0472">Membrane</keyword>
<dbReference type="EMBL" id="SJPI01000001">
    <property type="protein sequence ID" value="TWT55085.1"/>
    <property type="molecule type" value="Genomic_DNA"/>
</dbReference>
<feature type="transmembrane region" description="Helical" evidence="1">
    <location>
        <begin position="81"/>
        <end position="102"/>
    </location>
</feature>
<dbReference type="Pfam" id="PF02517">
    <property type="entry name" value="Rce1-like"/>
    <property type="match status" value="1"/>
</dbReference>
<dbReference type="GO" id="GO:0080120">
    <property type="term" value="P:CAAX-box protein maturation"/>
    <property type="evidence" value="ECO:0007669"/>
    <property type="project" value="UniProtKB-ARBA"/>
</dbReference>
<evidence type="ECO:0000313" key="4">
    <source>
        <dbReference type="Proteomes" id="UP000316598"/>
    </source>
</evidence>
<dbReference type="AlphaFoldDB" id="A0A5C5WYU6"/>